<accession>A0A918T0I2</accession>
<evidence type="ECO:0000256" key="7">
    <source>
        <dbReference type="ARBA" id="ARBA00022692"/>
    </source>
</evidence>
<dbReference type="SUPFAM" id="SSF56519">
    <property type="entry name" value="Penicillin binding protein dimerisation domain"/>
    <property type="match status" value="1"/>
</dbReference>
<evidence type="ECO:0000256" key="14">
    <source>
        <dbReference type="HAMAP-Rule" id="MF_02081"/>
    </source>
</evidence>
<dbReference type="GO" id="GO:0008658">
    <property type="term" value="F:penicillin binding"/>
    <property type="evidence" value="ECO:0007669"/>
    <property type="project" value="UniProtKB-UniRule"/>
</dbReference>
<feature type="compositionally biased region" description="Low complexity" evidence="15">
    <location>
        <begin position="656"/>
        <end position="689"/>
    </location>
</feature>
<dbReference type="InterPro" id="IPR005311">
    <property type="entry name" value="PBP_dimer"/>
</dbReference>
<comment type="function">
    <text evidence="14">Catalyzes cross-linking of the peptidoglycan cell wall.</text>
</comment>
<dbReference type="Proteomes" id="UP000646426">
    <property type="component" value="Unassembled WGS sequence"/>
</dbReference>
<evidence type="ECO:0000259" key="16">
    <source>
        <dbReference type="Pfam" id="PF00905"/>
    </source>
</evidence>
<proteinExistence type="inferred from homology"/>
<dbReference type="InterPro" id="IPR001460">
    <property type="entry name" value="PCN-bd_Tpept"/>
</dbReference>
<evidence type="ECO:0000259" key="17">
    <source>
        <dbReference type="Pfam" id="PF03717"/>
    </source>
</evidence>
<evidence type="ECO:0000256" key="10">
    <source>
        <dbReference type="ARBA" id="ARBA00022984"/>
    </source>
</evidence>
<dbReference type="GO" id="GO:0008360">
    <property type="term" value="P:regulation of cell shape"/>
    <property type="evidence" value="ECO:0007669"/>
    <property type="project" value="UniProtKB-KW"/>
</dbReference>
<dbReference type="GO" id="GO:0009002">
    <property type="term" value="F:serine-type D-Ala-D-Ala carboxypeptidase activity"/>
    <property type="evidence" value="ECO:0007669"/>
    <property type="project" value="UniProtKB-UniRule"/>
</dbReference>
<dbReference type="GO" id="GO:0005886">
    <property type="term" value="C:plasma membrane"/>
    <property type="evidence" value="ECO:0007669"/>
    <property type="project" value="UniProtKB-SubCell"/>
</dbReference>
<feature type="domain" description="Penicillin-binding protein transpeptidase" evidence="16">
    <location>
        <begin position="272"/>
        <end position="609"/>
    </location>
</feature>
<dbReference type="InterPro" id="IPR012338">
    <property type="entry name" value="Beta-lactam/transpept-like"/>
</dbReference>
<evidence type="ECO:0000256" key="1">
    <source>
        <dbReference type="ARBA" id="ARBA00004167"/>
    </source>
</evidence>
<keyword evidence="12 14" id="KW-0472">Membrane</keyword>
<keyword evidence="11 14" id="KW-1133">Transmembrane helix</keyword>
<comment type="catalytic activity">
    <reaction evidence="14">
        <text>Preferential cleavage: (Ac)2-L-Lys-D-Ala-|-D-Ala. Also transpeptidation of peptidyl-alanyl moieties that are N-acyl substituents of D-alanine.</text>
        <dbReference type="EC" id="3.4.16.4"/>
    </reaction>
</comment>
<dbReference type="Pfam" id="PF00905">
    <property type="entry name" value="Transpeptidase"/>
    <property type="match status" value="1"/>
</dbReference>
<evidence type="ECO:0000256" key="8">
    <source>
        <dbReference type="ARBA" id="ARBA00022801"/>
    </source>
</evidence>
<keyword evidence="7 14" id="KW-0812">Transmembrane</keyword>
<gene>
    <name evidence="14 18" type="primary">mrdA</name>
    <name evidence="18" type="ORF">GCM10007067_21150</name>
</gene>
<keyword evidence="9 14" id="KW-0133">Cell shape</keyword>
<dbReference type="EC" id="3.4.16.4" evidence="14"/>
<keyword evidence="10 14" id="KW-0573">Peptidoglycan synthesis</keyword>
<evidence type="ECO:0000256" key="12">
    <source>
        <dbReference type="ARBA" id="ARBA00023136"/>
    </source>
</evidence>
<evidence type="ECO:0000256" key="11">
    <source>
        <dbReference type="ARBA" id="ARBA00022989"/>
    </source>
</evidence>
<keyword evidence="19" id="KW-1185">Reference proteome</keyword>
<dbReference type="InterPro" id="IPR036138">
    <property type="entry name" value="PBP_dimer_sf"/>
</dbReference>
<evidence type="ECO:0000256" key="9">
    <source>
        <dbReference type="ARBA" id="ARBA00022960"/>
    </source>
</evidence>
<dbReference type="HAMAP" id="MF_02081">
    <property type="entry name" value="MrdA_transpept"/>
    <property type="match status" value="1"/>
</dbReference>
<dbReference type="GO" id="GO:0071555">
    <property type="term" value="P:cell wall organization"/>
    <property type="evidence" value="ECO:0007669"/>
    <property type="project" value="UniProtKB-KW"/>
</dbReference>
<keyword evidence="3 14" id="KW-1003">Cell membrane</keyword>
<evidence type="ECO:0000256" key="5">
    <source>
        <dbReference type="ARBA" id="ARBA00022645"/>
    </source>
</evidence>
<dbReference type="GO" id="GO:0009252">
    <property type="term" value="P:peptidoglycan biosynthetic process"/>
    <property type="evidence" value="ECO:0007669"/>
    <property type="project" value="UniProtKB-UniRule"/>
</dbReference>
<name>A0A918T0I2_9GAMM</name>
<comment type="caution">
    <text evidence="18">The sequence shown here is derived from an EMBL/GenBank/DDBJ whole genome shotgun (WGS) entry which is preliminary data.</text>
</comment>
<feature type="active site" description="Acyl-ester intermediate" evidence="14">
    <location>
        <position position="331"/>
    </location>
</feature>
<dbReference type="InterPro" id="IPR050515">
    <property type="entry name" value="Beta-lactam/transpept"/>
</dbReference>
<feature type="compositionally biased region" description="Pro residues" evidence="15">
    <location>
        <begin position="703"/>
        <end position="712"/>
    </location>
</feature>
<dbReference type="PANTHER" id="PTHR30627">
    <property type="entry name" value="PEPTIDOGLYCAN D,D-TRANSPEPTIDASE"/>
    <property type="match status" value="1"/>
</dbReference>
<reference evidence="18" key="1">
    <citation type="journal article" date="2014" name="Int. J. Syst. Evol. Microbiol.">
        <title>Complete genome sequence of Corynebacterium casei LMG S-19264T (=DSM 44701T), isolated from a smear-ripened cheese.</title>
        <authorList>
            <consortium name="US DOE Joint Genome Institute (JGI-PGF)"/>
            <person name="Walter F."/>
            <person name="Albersmeier A."/>
            <person name="Kalinowski J."/>
            <person name="Ruckert C."/>
        </authorList>
    </citation>
    <scope>NUCLEOTIDE SEQUENCE</scope>
    <source>
        <strain evidence="18">KCTC 23077</strain>
    </source>
</reference>
<dbReference type="AlphaFoldDB" id="A0A918T0I2"/>
<dbReference type="InterPro" id="IPR017790">
    <property type="entry name" value="Penicillin-binding_protein_2"/>
</dbReference>
<evidence type="ECO:0000256" key="3">
    <source>
        <dbReference type="ARBA" id="ARBA00022475"/>
    </source>
</evidence>
<dbReference type="PANTHER" id="PTHR30627:SF2">
    <property type="entry name" value="PEPTIDOGLYCAN D,D-TRANSPEPTIDASE MRDA"/>
    <property type="match status" value="1"/>
</dbReference>
<evidence type="ECO:0000256" key="6">
    <source>
        <dbReference type="ARBA" id="ARBA00022670"/>
    </source>
</evidence>
<evidence type="ECO:0000256" key="13">
    <source>
        <dbReference type="ARBA" id="ARBA00023316"/>
    </source>
</evidence>
<evidence type="ECO:0000256" key="4">
    <source>
        <dbReference type="ARBA" id="ARBA00022519"/>
    </source>
</evidence>
<keyword evidence="4 14" id="KW-0997">Cell inner membrane</keyword>
<protein>
    <recommendedName>
        <fullName evidence="14">Peptidoglycan D,D-transpeptidase MrdA</fullName>
        <ecNumber evidence="14">3.4.16.4</ecNumber>
    </recommendedName>
    <alternativeName>
        <fullName evidence="14">Penicillin-binding protein 2</fullName>
        <shortName evidence="14">PBP-2</shortName>
    </alternativeName>
</protein>
<dbReference type="Gene3D" id="3.40.710.10">
    <property type="entry name" value="DD-peptidase/beta-lactamase superfamily"/>
    <property type="match status" value="1"/>
</dbReference>
<dbReference type="GO" id="GO:0071972">
    <property type="term" value="F:peptidoglycan L,D-transpeptidase activity"/>
    <property type="evidence" value="ECO:0007669"/>
    <property type="project" value="TreeGrafter"/>
</dbReference>
<feature type="region of interest" description="Disordered" evidence="15">
    <location>
        <begin position="615"/>
        <end position="712"/>
    </location>
</feature>
<dbReference type="NCBIfam" id="TIGR03423">
    <property type="entry name" value="pbp2_mrdA"/>
    <property type="match status" value="1"/>
</dbReference>
<evidence type="ECO:0000313" key="19">
    <source>
        <dbReference type="Proteomes" id="UP000646426"/>
    </source>
</evidence>
<dbReference type="SUPFAM" id="SSF56601">
    <property type="entry name" value="beta-lactamase/transpeptidase-like"/>
    <property type="match status" value="1"/>
</dbReference>
<feature type="domain" description="Penicillin-binding protein dimerisation" evidence="17">
    <location>
        <begin position="71"/>
        <end position="237"/>
    </location>
</feature>
<comment type="similarity">
    <text evidence="14">Belongs to the transpeptidase family. MrdA subfamily.</text>
</comment>
<dbReference type="Gene3D" id="3.90.1310.10">
    <property type="entry name" value="Penicillin-binding protein 2a (Domain 2)"/>
    <property type="match status" value="1"/>
</dbReference>
<dbReference type="Pfam" id="PF03717">
    <property type="entry name" value="PBP_dimer"/>
    <property type="match status" value="1"/>
</dbReference>
<keyword evidence="5 14" id="KW-0121">Carboxypeptidase</keyword>
<dbReference type="GO" id="GO:0006508">
    <property type="term" value="P:proteolysis"/>
    <property type="evidence" value="ECO:0007669"/>
    <property type="project" value="UniProtKB-KW"/>
</dbReference>
<reference evidence="18" key="2">
    <citation type="submission" date="2020-09" db="EMBL/GenBank/DDBJ databases">
        <authorList>
            <person name="Sun Q."/>
            <person name="Kim S."/>
        </authorList>
    </citation>
    <scope>NUCLEOTIDE SEQUENCE</scope>
    <source>
        <strain evidence="18">KCTC 23077</strain>
    </source>
</reference>
<keyword evidence="13 14" id="KW-0961">Cell wall biogenesis/degradation</keyword>
<sequence length="712" mass="77425">MRFLKVRPRRRVLKNVAAEAVRFRQRSALAFAGVVIALLGLAVWYFQLQVIEHEEYATRSEANRIKLQPVVPGRGLIYDRKGRILADNVPAYRLDVTPKDAGDPAVWLPALRGLVELSEDDLARFDEARRASRGFKPITLKLRVTEEEAARFAVDRWRFPGVELVSYLNRRYLYGELFAHTIGYVARVDEADAEKMGEANAAFSHIGKTGLERFYEEALRGKIGYDKIETSVEGRQLGLVDRVPAVPGADLRLSLDLDLQRAMVIAFGDKDGSAVAVDPRTGAVLGMVSLPGYDANLFVNGISHDDYQRLTTDPSRPLFNRNVLGGGPPGSTIKPLAALAGLDSGVRTPDYRVFSTGEFRIPGQRRGYRDSSGGAGWTDLRKSISLSINYYYYQLAYHMGIARFAQYMRRYGFGEPTGIDLAGENAGIVPSPEWKRGRTREPWYPGETVIAGIGQGYWIATALQLARGTAAIADQGRLRRLHLVDARRDGYRAPWTPLPQDAPRRITDNLEHLRIVQEGMMATIHGQGTATAMARGATYLMAGKTGTSQKISRKGSQSMDPRSLPYHLRHQALFVGYAPADNPTIAVAIVVEHGGYGGSTAAPIARKIFDAWLTGKMPEPDPESTRQLPPGTLDGIPGSVAPPPLKQVVPGSRDLPSTTPGARAAPAPSAGATPAAADPSAQAMTSRAPAGPPASPARTQAAPAPPSSEPRR</sequence>
<organism evidence="18 19">
    <name type="scientific">Cognatilysobacter bugurensis</name>
    <dbReference type="NCBI Taxonomy" id="543356"/>
    <lineage>
        <taxon>Bacteria</taxon>
        <taxon>Pseudomonadati</taxon>
        <taxon>Pseudomonadota</taxon>
        <taxon>Gammaproteobacteria</taxon>
        <taxon>Lysobacterales</taxon>
        <taxon>Lysobacteraceae</taxon>
        <taxon>Cognatilysobacter</taxon>
    </lineage>
</organism>
<dbReference type="EMBL" id="BMYD01000003">
    <property type="protein sequence ID" value="GHA82874.1"/>
    <property type="molecule type" value="Genomic_DNA"/>
</dbReference>
<comment type="pathway">
    <text evidence="14">Cell wall biogenesis; peptidoglycan biosynthesis.</text>
</comment>
<keyword evidence="8 14" id="KW-0378">Hydrolase</keyword>
<keyword evidence="6 14" id="KW-0645">Protease</keyword>
<comment type="subcellular location">
    <subcellularLocation>
        <location evidence="14">Cell inner membrane</location>
        <topology evidence="14">Single-pass membrane protein</topology>
    </subcellularLocation>
    <subcellularLocation>
        <location evidence="2">Cell membrane</location>
    </subcellularLocation>
    <subcellularLocation>
        <location evidence="1">Membrane</location>
        <topology evidence="1">Single-pass membrane protein</topology>
    </subcellularLocation>
</comment>
<evidence type="ECO:0000256" key="2">
    <source>
        <dbReference type="ARBA" id="ARBA00004236"/>
    </source>
</evidence>
<feature type="transmembrane region" description="Helical" evidence="14">
    <location>
        <begin position="28"/>
        <end position="46"/>
    </location>
</feature>
<dbReference type="Gene3D" id="3.30.1390.30">
    <property type="entry name" value="Penicillin-binding protein 2a, domain 3"/>
    <property type="match status" value="1"/>
</dbReference>
<evidence type="ECO:0000313" key="18">
    <source>
        <dbReference type="EMBL" id="GHA82874.1"/>
    </source>
</evidence>
<comment type="caution">
    <text evidence="14">Lacks conserved residue(s) required for the propagation of feature annotation.</text>
</comment>
<evidence type="ECO:0000256" key="15">
    <source>
        <dbReference type="SAM" id="MobiDB-lite"/>
    </source>
</evidence>